<sequence length="46" mass="5310">ERRRHNRDEGLPLPRGRGRKLPRLRGSGRVPDVEPKPAFPGEERVL</sequence>
<feature type="non-terminal residue" evidence="2">
    <location>
        <position position="46"/>
    </location>
</feature>
<feature type="compositionally biased region" description="Basic and acidic residues" evidence="1">
    <location>
        <begin position="1"/>
        <end position="10"/>
    </location>
</feature>
<reference evidence="2" key="1">
    <citation type="submission" date="2020-02" db="EMBL/GenBank/DDBJ databases">
        <authorList>
            <person name="Meier V. D."/>
        </authorList>
    </citation>
    <scope>NUCLEOTIDE SEQUENCE</scope>
    <source>
        <strain evidence="2">AVDCRST_MAG03</strain>
    </source>
</reference>
<name>A0A6J4PE39_9ACTN</name>
<organism evidence="2">
    <name type="scientific">uncultured Rubrobacteraceae bacterium</name>
    <dbReference type="NCBI Taxonomy" id="349277"/>
    <lineage>
        <taxon>Bacteria</taxon>
        <taxon>Bacillati</taxon>
        <taxon>Actinomycetota</taxon>
        <taxon>Rubrobacteria</taxon>
        <taxon>Rubrobacterales</taxon>
        <taxon>Rubrobacteraceae</taxon>
        <taxon>environmental samples</taxon>
    </lineage>
</organism>
<gene>
    <name evidence="2" type="ORF">AVDCRST_MAG03-2016</name>
</gene>
<feature type="region of interest" description="Disordered" evidence="1">
    <location>
        <begin position="1"/>
        <end position="46"/>
    </location>
</feature>
<protein>
    <submittedName>
        <fullName evidence="2">Uncharacterized protein</fullName>
    </submittedName>
</protein>
<proteinExistence type="predicted"/>
<evidence type="ECO:0000256" key="1">
    <source>
        <dbReference type="SAM" id="MobiDB-lite"/>
    </source>
</evidence>
<accession>A0A6J4PE39</accession>
<evidence type="ECO:0000313" key="2">
    <source>
        <dbReference type="EMBL" id="CAA9413303.1"/>
    </source>
</evidence>
<dbReference type="AlphaFoldDB" id="A0A6J4PE39"/>
<dbReference type="EMBL" id="CADCUT010000125">
    <property type="protein sequence ID" value="CAA9413303.1"/>
    <property type="molecule type" value="Genomic_DNA"/>
</dbReference>
<feature type="non-terminal residue" evidence="2">
    <location>
        <position position="1"/>
    </location>
</feature>
<feature type="compositionally biased region" description="Basic and acidic residues" evidence="1">
    <location>
        <begin position="31"/>
        <end position="46"/>
    </location>
</feature>